<dbReference type="PROSITE" id="PS01186">
    <property type="entry name" value="EGF_2"/>
    <property type="match status" value="3"/>
</dbReference>
<evidence type="ECO:0000256" key="4">
    <source>
        <dbReference type="ARBA" id="ARBA00022737"/>
    </source>
</evidence>
<dbReference type="CDD" id="cd00054">
    <property type="entry name" value="EGF_CA"/>
    <property type="match status" value="3"/>
</dbReference>
<evidence type="ECO:0000313" key="15">
    <source>
        <dbReference type="Proteomes" id="UP000002852"/>
    </source>
</evidence>
<dbReference type="PANTHER" id="PTHR24049">
    <property type="entry name" value="CRUMBS FAMILY MEMBER"/>
    <property type="match status" value="1"/>
</dbReference>
<dbReference type="Pfam" id="PF21700">
    <property type="entry name" value="EGF_DL_JAG"/>
    <property type="match status" value="2"/>
</dbReference>
<feature type="disulfide bond" evidence="9">
    <location>
        <begin position="84"/>
        <end position="93"/>
    </location>
</feature>
<dbReference type="GO" id="GO:0007157">
    <property type="term" value="P:heterophilic cell-cell adhesion via plasma membrane cell adhesion molecules"/>
    <property type="evidence" value="ECO:0007669"/>
    <property type="project" value="TreeGrafter"/>
</dbReference>
<evidence type="ECO:0000259" key="12">
    <source>
        <dbReference type="PROSITE" id="PS50026"/>
    </source>
</evidence>
<evidence type="ECO:0000256" key="9">
    <source>
        <dbReference type="PROSITE-ProRule" id="PRU00076"/>
    </source>
</evidence>
<evidence type="ECO:0000256" key="7">
    <source>
        <dbReference type="ARBA" id="ARBA00023157"/>
    </source>
</evidence>
<feature type="disulfide bond" evidence="10">
    <location>
        <begin position="111"/>
        <end position="121"/>
    </location>
</feature>
<proteinExistence type="predicted"/>
<dbReference type="SMART" id="SM00181">
    <property type="entry name" value="EGF"/>
    <property type="match status" value="5"/>
</dbReference>
<keyword evidence="2 9" id="KW-0245">EGF-like domain</keyword>
<dbReference type="InParanoid" id="A0A3B5QEE9"/>
<evidence type="ECO:0000256" key="8">
    <source>
        <dbReference type="ARBA" id="ARBA00023180"/>
    </source>
</evidence>
<dbReference type="AlphaFoldDB" id="A0A3B5QEE9"/>
<name>A0A3B5QEE9_XIPMA</name>
<keyword evidence="6 11" id="KW-0472">Membrane</keyword>
<dbReference type="PROSITE" id="PS50287">
    <property type="entry name" value="SRCR_2"/>
    <property type="match status" value="1"/>
</dbReference>
<reference evidence="15" key="2">
    <citation type="journal article" date="2013" name="Nat. Genet.">
        <title>The genome of the platyfish, Xiphophorus maculatus, provides insights into evolutionary adaptation and several complex traits.</title>
        <authorList>
            <person name="Schartl M."/>
            <person name="Walter R.B."/>
            <person name="Shen Y."/>
            <person name="Garcia T."/>
            <person name="Catchen J."/>
            <person name="Amores A."/>
            <person name="Braasch I."/>
            <person name="Chalopin D."/>
            <person name="Volff J.N."/>
            <person name="Lesch K.P."/>
            <person name="Bisazza A."/>
            <person name="Minx P."/>
            <person name="Hillier L."/>
            <person name="Wilson R.K."/>
            <person name="Fuerstenberg S."/>
            <person name="Boore J."/>
            <person name="Searle S."/>
            <person name="Postlethwait J.H."/>
            <person name="Warren W.C."/>
        </authorList>
    </citation>
    <scope>NUCLEOTIDE SEQUENCE [LARGE SCALE GENOMIC DNA]</scope>
    <source>
        <strain evidence="15">JP 163 A</strain>
    </source>
</reference>
<dbReference type="FunFam" id="2.10.25.10:FF:000118">
    <property type="entry name" value="protein delta homolog 2"/>
    <property type="match status" value="1"/>
</dbReference>
<keyword evidence="8" id="KW-0325">Glycoprotein</keyword>
<evidence type="ECO:0000256" key="11">
    <source>
        <dbReference type="SAM" id="Phobius"/>
    </source>
</evidence>
<dbReference type="OMA" id="TASCICH"/>
<dbReference type="Proteomes" id="UP000002852">
    <property type="component" value="Unassembled WGS sequence"/>
</dbReference>
<dbReference type="SMART" id="SM00179">
    <property type="entry name" value="EGF_CA"/>
    <property type="match status" value="3"/>
</dbReference>
<evidence type="ECO:0000259" key="13">
    <source>
        <dbReference type="PROSITE" id="PS50287"/>
    </source>
</evidence>
<dbReference type="InterPro" id="IPR000742">
    <property type="entry name" value="EGF"/>
</dbReference>
<dbReference type="GeneTree" id="ENSGT00940000166445"/>
<feature type="transmembrane region" description="Helical" evidence="11">
    <location>
        <begin position="226"/>
        <end position="252"/>
    </location>
</feature>
<keyword evidence="7 10" id="KW-1015">Disulfide bond</keyword>
<dbReference type="SUPFAM" id="SSF57184">
    <property type="entry name" value="Growth factor receptor domain"/>
    <property type="match status" value="1"/>
</dbReference>
<evidence type="ECO:0008006" key="16">
    <source>
        <dbReference type="Google" id="ProtNLM"/>
    </source>
</evidence>
<evidence type="ECO:0000256" key="6">
    <source>
        <dbReference type="ARBA" id="ARBA00023136"/>
    </source>
</evidence>
<dbReference type="Pfam" id="PF00008">
    <property type="entry name" value="EGF"/>
    <property type="match status" value="3"/>
</dbReference>
<keyword evidence="15" id="KW-1185">Reference proteome</keyword>
<feature type="domain" description="SRCR" evidence="13">
    <location>
        <begin position="37"/>
        <end position="151"/>
    </location>
</feature>
<dbReference type="GO" id="GO:0005886">
    <property type="term" value="C:plasma membrane"/>
    <property type="evidence" value="ECO:0007669"/>
    <property type="project" value="TreeGrafter"/>
</dbReference>
<comment type="subcellular location">
    <subcellularLocation>
        <location evidence="1">Membrane</location>
        <topology evidence="1">Single-pass type I membrane protein</topology>
    </subcellularLocation>
</comment>
<reference evidence="14" key="3">
    <citation type="submission" date="2025-08" db="UniProtKB">
        <authorList>
            <consortium name="Ensembl"/>
        </authorList>
    </citation>
    <scope>IDENTIFICATION</scope>
    <source>
        <strain evidence="14">JP 163 A</strain>
    </source>
</reference>
<reference evidence="14" key="4">
    <citation type="submission" date="2025-09" db="UniProtKB">
        <authorList>
            <consortium name="Ensembl"/>
        </authorList>
    </citation>
    <scope>IDENTIFICATION</scope>
    <source>
        <strain evidence="14">JP 163 A</strain>
    </source>
</reference>
<sequence length="303" mass="32461">CHQTHGSCTVPGECKCHYGWTGSLCDQCVTFPGCVYGSCAEPWQCVCDVNWGGLLCDKVEHACLSSPCANGATCDLVSGSTCVCPTGFTGKYCQNGLGPCDSNPCLHGGQCVATEGETATCDCPLGYSGNSCEIAFDPCNPNPCQQGVQCHSSEGRFMCACPDGYHGNECVSLRNPCVEQDCQGETHVVVFLSSSARKTFRRLARSDLCPLLEGAMSDTTHGGLSLYMILVGILALVTICGCVVCTVVFSYLHRKRKKQQSVPQEEGINNQREFVNLIRNFPVSLSMLITNKANPLLLNASHI</sequence>
<dbReference type="Gene3D" id="2.10.25.10">
    <property type="entry name" value="Laminin"/>
    <property type="match status" value="4"/>
</dbReference>
<dbReference type="InterPro" id="IPR051022">
    <property type="entry name" value="Notch_Cell-Fate_Det"/>
</dbReference>
<feature type="domain" description="EGF-like" evidence="12">
    <location>
        <begin position="135"/>
        <end position="171"/>
    </location>
</feature>
<keyword evidence="5 11" id="KW-1133">Transmembrane helix</keyword>
<dbReference type="InterPro" id="IPR001881">
    <property type="entry name" value="EGF-like_Ca-bd_dom"/>
</dbReference>
<reference evidence="15" key="1">
    <citation type="submission" date="2012-01" db="EMBL/GenBank/DDBJ databases">
        <authorList>
            <person name="Walter R."/>
            <person name="Schartl M."/>
            <person name="Warren W."/>
        </authorList>
    </citation>
    <scope>NUCLEOTIDE SEQUENCE [LARGE SCALE GENOMIC DNA]</scope>
    <source>
        <strain evidence="15">JP 163 A</strain>
    </source>
</reference>
<dbReference type="PROSITE" id="PS00022">
    <property type="entry name" value="EGF_1"/>
    <property type="match status" value="4"/>
</dbReference>
<evidence type="ECO:0000256" key="10">
    <source>
        <dbReference type="PROSITE-ProRule" id="PRU00196"/>
    </source>
</evidence>
<dbReference type="GO" id="GO:0032991">
    <property type="term" value="C:protein-containing complex"/>
    <property type="evidence" value="ECO:0007669"/>
    <property type="project" value="TreeGrafter"/>
</dbReference>
<dbReference type="InterPro" id="IPR009030">
    <property type="entry name" value="Growth_fac_rcpt_cys_sf"/>
</dbReference>
<dbReference type="STRING" id="8083.ENSXMAP00000029391"/>
<dbReference type="Ensembl" id="ENSXMAT00000040315.1">
    <property type="protein sequence ID" value="ENSXMAP00000029391.1"/>
    <property type="gene ID" value="ENSXMAG00000022413.1"/>
</dbReference>
<feature type="disulfide bond" evidence="9">
    <location>
        <begin position="123"/>
        <end position="132"/>
    </location>
</feature>
<protein>
    <recommendedName>
        <fullName evidence="16">Delta-like 2 homolog (Drosophila)</fullName>
    </recommendedName>
</protein>
<dbReference type="FunFam" id="2.10.25.10:FF:000018">
    <property type="entry name" value="Delta-like 1"/>
    <property type="match status" value="1"/>
</dbReference>
<evidence type="ECO:0000256" key="5">
    <source>
        <dbReference type="ARBA" id="ARBA00022989"/>
    </source>
</evidence>
<dbReference type="PANTHER" id="PTHR24049:SF42">
    <property type="entry name" value="DELTA LIKE NON-CANONICAL NOTCH LIGAND 1"/>
    <property type="match status" value="1"/>
</dbReference>
<keyword evidence="4" id="KW-0677">Repeat</keyword>
<dbReference type="InterPro" id="IPR001190">
    <property type="entry name" value="SRCR"/>
</dbReference>
<dbReference type="GO" id="GO:0045197">
    <property type="term" value="P:establishment or maintenance of epithelial cell apical/basal polarity"/>
    <property type="evidence" value="ECO:0007669"/>
    <property type="project" value="TreeGrafter"/>
</dbReference>
<evidence type="ECO:0000256" key="3">
    <source>
        <dbReference type="ARBA" id="ARBA00022692"/>
    </source>
</evidence>
<dbReference type="PROSITE" id="PS50026">
    <property type="entry name" value="EGF_3"/>
    <property type="match status" value="3"/>
</dbReference>
<evidence type="ECO:0000256" key="1">
    <source>
        <dbReference type="ARBA" id="ARBA00004479"/>
    </source>
</evidence>
<organism evidence="14 15">
    <name type="scientific">Xiphophorus maculatus</name>
    <name type="common">Southern platyfish</name>
    <name type="synonym">Platypoecilus maculatus</name>
    <dbReference type="NCBI Taxonomy" id="8083"/>
    <lineage>
        <taxon>Eukaryota</taxon>
        <taxon>Metazoa</taxon>
        <taxon>Chordata</taxon>
        <taxon>Craniata</taxon>
        <taxon>Vertebrata</taxon>
        <taxon>Euteleostomi</taxon>
        <taxon>Actinopterygii</taxon>
        <taxon>Neopterygii</taxon>
        <taxon>Teleostei</taxon>
        <taxon>Neoteleostei</taxon>
        <taxon>Acanthomorphata</taxon>
        <taxon>Ovalentaria</taxon>
        <taxon>Atherinomorphae</taxon>
        <taxon>Cyprinodontiformes</taxon>
        <taxon>Poeciliidae</taxon>
        <taxon>Poeciliinae</taxon>
        <taxon>Xiphophorus</taxon>
    </lineage>
</organism>
<evidence type="ECO:0000256" key="2">
    <source>
        <dbReference type="ARBA" id="ARBA00022536"/>
    </source>
</evidence>
<accession>A0A3B5QEE9</accession>
<dbReference type="GO" id="GO:0005509">
    <property type="term" value="F:calcium ion binding"/>
    <property type="evidence" value="ECO:0007669"/>
    <property type="project" value="InterPro"/>
</dbReference>
<evidence type="ECO:0000313" key="14">
    <source>
        <dbReference type="Ensembl" id="ENSXMAP00000029391.1"/>
    </source>
</evidence>
<feature type="domain" description="EGF-like" evidence="12">
    <location>
        <begin position="59"/>
        <end position="94"/>
    </location>
</feature>
<comment type="caution">
    <text evidence="10">Lacks conserved residue(s) required for the propagation of feature annotation.</text>
</comment>
<keyword evidence="3 11" id="KW-0812">Transmembrane</keyword>
<feature type="domain" description="EGF-like" evidence="12">
    <location>
        <begin position="96"/>
        <end position="133"/>
    </location>
</feature>
<feature type="disulfide bond" evidence="9">
    <location>
        <begin position="161"/>
        <end position="170"/>
    </location>
</feature>